<dbReference type="Gene3D" id="3.30.1110.10">
    <property type="match status" value="1"/>
</dbReference>
<dbReference type="GO" id="GO:0006144">
    <property type="term" value="P:purine nucleobase metabolic process"/>
    <property type="evidence" value="ECO:0007669"/>
    <property type="project" value="TreeGrafter"/>
</dbReference>
<dbReference type="InterPro" id="IPR029056">
    <property type="entry name" value="Ribokinase-like"/>
</dbReference>
<keyword evidence="8 13" id="KW-0067">ATP-binding</keyword>
<evidence type="ECO:0000313" key="15">
    <source>
        <dbReference type="EMBL" id="GAU98273.1"/>
    </source>
</evidence>
<gene>
    <name evidence="15" type="primary">RvY_09442-1</name>
    <name evidence="15" type="synonym">RvY_09442.1</name>
    <name evidence="15" type="ORF">RvY_09442</name>
</gene>
<evidence type="ECO:0000256" key="3">
    <source>
        <dbReference type="ARBA" id="ARBA00012119"/>
    </source>
</evidence>
<dbReference type="AlphaFoldDB" id="A0A1D1VH95"/>
<dbReference type="GO" id="GO:0004001">
    <property type="term" value="F:adenosine kinase activity"/>
    <property type="evidence" value="ECO:0007669"/>
    <property type="project" value="UniProtKB-UniRule"/>
</dbReference>
<keyword evidence="6 13" id="KW-0547">Nucleotide-binding</keyword>
<dbReference type="UniPathway" id="UPA00588">
    <property type="reaction ID" value="UER00659"/>
</dbReference>
<dbReference type="InterPro" id="IPR011611">
    <property type="entry name" value="PfkB_dom"/>
</dbReference>
<dbReference type="GO" id="GO:0005524">
    <property type="term" value="F:ATP binding"/>
    <property type="evidence" value="ECO:0007669"/>
    <property type="project" value="UniProtKB-UniRule"/>
</dbReference>
<evidence type="ECO:0000256" key="7">
    <source>
        <dbReference type="ARBA" id="ARBA00022777"/>
    </source>
</evidence>
<evidence type="ECO:0000256" key="12">
    <source>
        <dbReference type="PIRSR" id="PIRSR601805-1"/>
    </source>
</evidence>
<dbReference type="Gene3D" id="3.40.1190.20">
    <property type="match status" value="1"/>
</dbReference>
<dbReference type="PRINTS" id="PR00989">
    <property type="entry name" value="ADENOKINASE"/>
</dbReference>
<organism evidence="15 16">
    <name type="scientific">Ramazzottius varieornatus</name>
    <name type="common">Water bear</name>
    <name type="synonym">Tardigrade</name>
    <dbReference type="NCBI Taxonomy" id="947166"/>
    <lineage>
        <taxon>Eukaryota</taxon>
        <taxon>Metazoa</taxon>
        <taxon>Ecdysozoa</taxon>
        <taxon>Tardigrada</taxon>
        <taxon>Eutardigrada</taxon>
        <taxon>Parachela</taxon>
        <taxon>Hypsibioidea</taxon>
        <taxon>Ramazzottiidae</taxon>
        <taxon>Ramazzottius</taxon>
    </lineage>
</organism>
<dbReference type="PANTHER" id="PTHR45769:SF3">
    <property type="entry name" value="ADENOSINE KINASE"/>
    <property type="match status" value="1"/>
</dbReference>
<proteinExistence type="inferred from homology"/>
<evidence type="ECO:0000259" key="14">
    <source>
        <dbReference type="Pfam" id="PF00294"/>
    </source>
</evidence>
<evidence type="ECO:0000256" key="8">
    <source>
        <dbReference type="ARBA" id="ARBA00022840"/>
    </source>
</evidence>
<evidence type="ECO:0000256" key="5">
    <source>
        <dbReference type="ARBA" id="ARBA00022726"/>
    </source>
</evidence>
<keyword evidence="5 13" id="KW-0660">Purine salvage</keyword>
<evidence type="ECO:0000256" key="2">
    <source>
        <dbReference type="ARBA" id="ARBA00010688"/>
    </source>
</evidence>
<keyword evidence="13" id="KW-0539">Nucleus</keyword>
<comment type="subcellular location">
    <subcellularLocation>
        <location evidence="13">Nucleus</location>
    </subcellularLocation>
</comment>
<comment type="catalytic activity">
    <reaction evidence="10 13">
        <text>adenosine + ATP = AMP + ADP + H(+)</text>
        <dbReference type="Rhea" id="RHEA:20824"/>
        <dbReference type="ChEBI" id="CHEBI:15378"/>
        <dbReference type="ChEBI" id="CHEBI:16335"/>
        <dbReference type="ChEBI" id="CHEBI:30616"/>
        <dbReference type="ChEBI" id="CHEBI:456215"/>
        <dbReference type="ChEBI" id="CHEBI:456216"/>
        <dbReference type="EC" id="2.7.1.20"/>
    </reaction>
</comment>
<comment type="similarity">
    <text evidence="2 13">Belongs to the carbohydrate kinase PfkB family.</text>
</comment>
<dbReference type="GO" id="GO:0044209">
    <property type="term" value="P:AMP salvage"/>
    <property type="evidence" value="ECO:0007669"/>
    <property type="project" value="UniProtKB-UniRule"/>
</dbReference>
<protein>
    <recommendedName>
        <fullName evidence="11 13">Adenosine kinase</fullName>
        <shortName evidence="13">AK</shortName>
        <ecNumber evidence="3 13">2.7.1.20</ecNumber>
    </recommendedName>
    <alternativeName>
        <fullName evidence="13">Adenosine 5'-phosphotransferase</fullName>
    </alternativeName>
</protein>
<dbReference type="FunFam" id="3.40.1190.20:FF:000076">
    <property type="entry name" value="Adenosine kinase"/>
    <property type="match status" value="1"/>
</dbReference>
<comment type="function">
    <text evidence="13">ATP dependent phosphorylation of adenosine and other related nucleoside analogs to monophosphate derivatives.</text>
</comment>
<dbReference type="InterPro" id="IPR001805">
    <property type="entry name" value="Adenokinase"/>
</dbReference>
<dbReference type="GO" id="GO:0005634">
    <property type="term" value="C:nucleus"/>
    <property type="evidence" value="ECO:0007669"/>
    <property type="project" value="UniProtKB-SubCell"/>
</dbReference>
<feature type="domain" description="Carbohydrate kinase PfkB" evidence="14">
    <location>
        <begin position="63"/>
        <end position="354"/>
    </location>
</feature>
<comment type="cofactor">
    <cofactor evidence="13">
        <name>Mg(2+)</name>
        <dbReference type="ChEBI" id="CHEBI:18420"/>
    </cofactor>
    <text evidence="13">Binds 3 Mg(2+) ions per subunit.</text>
</comment>
<evidence type="ECO:0000256" key="4">
    <source>
        <dbReference type="ARBA" id="ARBA00022679"/>
    </source>
</evidence>
<dbReference type="Pfam" id="PF00294">
    <property type="entry name" value="PfkB"/>
    <property type="match status" value="1"/>
</dbReference>
<evidence type="ECO:0000256" key="9">
    <source>
        <dbReference type="ARBA" id="ARBA00022842"/>
    </source>
</evidence>
<dbReference type="EC" id="2.7.1.20" evidence="3 13"/>
<keyword evidence="4 13" id="KW-0808">Transferase</keyword>
<comment type="caution">
    <text evidence="15">The sequence shown here is derived from an EMBL/GenBank/DDBJ whole genome shotgun (WGS) entry which is preliminary data.</text>
</comment>
<evidence type="ECO:0000256" key="11">
    <source>
        <dbReference type="ARBA" id="ARBA00068771"/>
    </source>
</evidence>
<keyword evidence="16" id="KW-1185">Reference proteome</keyword>
<dbReference type="GO" id="GO:0006166">
    <property type="term" value="P:purine ribonucleoside salvage"/>
    <property type="evidence" value="ECO:0007669"/>
    <property type="project" value="UniProtKB-KW"/>
</dbReference>
<evidence type="ECO:0000256" key="1">
    <source>
        <dbReference type="ARBA" id="ARBA00004801"/>
    </source>
</evidence>
<dbReference type="CDD" id="cd01168">
    <property type="entry name" value="adenosine_kinase"/>
    <property type="match status" value="1"/>
</dbReference>
<dbReference type="STRING" id="947166.A0A1D1VH95"/>
<dbReference type="PANTHER" id="PTHR45769">
    <property type="entry name" value="ADENOSINE KINASE"/>
    <property type="match status" value="1"/>
</dbReference>
<feature type="active site" description="Proton acceptor" evidence="12">
    <location>
        <position position="315"/>
    </location>
</feature>
<evidence type="ECO:0000256" key="6">
    <source>
        <dbReference type="ARBA" id="ARBA00022741"/>
    </source>
</evidence>
<comment type="subunit">
    <text evidence="13">Monomer.</text>
</comment>
<dbReference type="EMBL" id="BDGG01000004">
    <property type="protein sequence ID" value="GAU98273.1"/>
    <property type="molecule type" value="Genomic_DNA"/>
</dbReference>
<name>A0A1D1VH95_RAMVA</name>
<keyword evidence="7 13" id="KW-0418">Kinase</keyword>
<accession>A0A1D1VH95</accession>
<reference evidence="15 16" key="1">
    <citation type="journal article" date="2016" name="Nat. Commun.">
        <title>Extremotolerant tardigrade genome and improved radiotolerance of human cultured cells by tardigrade-unique protein.</title>
        <authorList>
            <person name="Hashimoto T."/>
            <person name="Horikawa D.D."/>
            <person name="Saito Y."/>
            <person name="Kuwahara H."/>
            <person name="Kozuka-Hata H."/>
            <person name="Shin-I T."/>
            <person name="Minakuchi Y."/>
            <person name="Ohishi K."/>
            <person name="Motoyama A."/>
            <person name="Aizu T."/>
            <person name="Enomoto A."/>
            <person name="Kondo K."/>
            <person name="Tanaka S."/>
            <person name="Hara Y."/>
            <person name="Koshikawa S."/>
            <person name="Sagara H."/>
            <person name="Miura T."/>
            <person name="Yokobori S."/>
            <person name="Miyagawa K."/>
            <person name="Suzuki Y."/>
            <person name="Kubo T."/>
            <person name="Oyama M."/>
            <person name="Kohara Y."/>
            <person name="Fujiyama A."/>
            <person name="Arakawa K."/>
            <person name="Katayama T."/>
            <person name="Toyoda A."/>
            <person name="Kunieda T."/>
        </authorList>
    </citation>
    <scope>NUCLEOTIDE SEQUENCE [LARGE SCALE GENOMIC DNA]</scope>
    <source>
        <strain evidence="15 16">YOKOZUNA-1</strain>
    </source>
</reference>
<sequence>MMSERVEGAGDASMSTLPEGLLFGLGNPLLDITANVDVEFLKKYHMNPNDAILGGEYQTTLTQDMLAKYQDIEYSAGGSCLNSFRIAQWHLKKPNIVTNTGCIGQDDFGKILQEKAKEAGVNVQLQIDPKEKTGSCAVLVTGSNKLRSLCAFLNAANCFKIDHIRKPELKALIEKAHYFYSTGYFLVVSLPSLLEVADHALQNNKMFCFNLSAGYVLEFYKNSVEELLPYVDLIFGNDQEFTAFAAAFGIESNDMKEVARQVQAMSKKNSQRKRIVIITRGADSVVVCDEKGEIQEFPAKRIPDSEIAETNGAGDGFVGGFLSQFIQGYPLDRCVACGHYTASEVIKQHGVKVPKEPHFVYENKSL</sequence>
<evidence type="ECO:0000256" key="10">
    <source>
        <dbReference type="ARBA" id="ARBA00051362"/>
    </source>
</evidence>
<dbReference type="Proteomes" id="UP000186922">
    <property type="component" value="Unassembled WGS sequence"/>
</dbReference>
<dbReference type="OrthoDB" id="432447at2759"/>
<keyword evidence="9 13" id="KW-0460">Magnesium</keyword>
<evidence type="ECO:0000256" key="13">
    <source>
        <dbReference type="RuleBase" id="RU368116"/>
    </source>
</evidence>
<dbReference type="GO" id="GO:0005829">
    <property type="term" value="C:cytosol"/>
    <property type="evidence" value="ECO:0007669"/>
    <property type="project" value="TreeGrafter"/>
</dbReference>
<dbReference type="SUPFAM" id="SSF53613">
    <property type="entry name" value="Ribokinase-like"/>
    <property type="match status" value="1"/>
</dbReference>
<comment type="pathway">
    <text evidence="1 13">Purine metabolism; AMP biosynthesis via salvage pathway; AMP from adenosine: step 1/1.</text>
</comment>
<evidence type="ECO:0000313" key="16">
    <source>
        <dbReference type="Proteomes" id="UP000186922"/>
    </source>
</evidence>